<name>A0A6L7HW03_9GAMM</name>
<dbReference type="RefSeq" id="WP_160793902.1">
    <property type="nucleotide sequence ID" value="NZ_CANMWR010000017.1"/>
</dbReference>
<sequence length="351" mass="38830">MLKLRFLAGPKAYKQIAEQGLKPELFTQVLAASGGPKWLGIAALDKYLFGTFFKARKTPLYTLGASSGAWRLACLAQQEPLAAYERLEREYIGQRYETKPTASEVSHKVAGIVSGILGAQQGADIVGNPVIKSHFIACRGRHLNRLSHRAALGAGLATTAVSNLLSRRTLGWHFERYLFGSGGAASPFSELKDLPGRHLALTGENIAQVLLATGSIPWVLAPVERIEGAPAGHYYDGGITDYHFDLPLAHAPGLTLYPHFYSKILPGWFDKSLPWRRAKHNYDNALILAPSEEYLSQLPYGKLPDRNDFSRLGSEERMRYWRQAAQMSEVLADDLDKVLKSGDIMRHINAF</sequence>
<dbReference type="SUPFAM" id="SSF52151">
    <property type="entry name" value="FabD/lysophospholipase-like"/>
    <property type="match status" value="1"/>
</dbReference>
<keyword evidence="1" id="KW-0378">Hydrolase</keyword>
<dbReference type="AlphaFoldDB" id="A0A6L7HW03"/>
<accession>A0A6L7HW03</accession>
<keyword evidence="2" id="KW-1185">Reference proteome</keyword>
<evidence type="ECO:0000313" key="1">
    <source>
        <dbReference type="EMBL" id="MXR67824.1"/>
    </source>
</evidence>
<proteinExistence type="predicted"/>
<reference evidence="1 2" key="1">
    <citation type="submission" date="2019-12" db="EMBL/GenBank/DDBJ databases">
        <title>Shewanella insulae sp. nov., isolated from a tidal flat.</title>
        <authorList>
            <person name="Yoon J.-H."/>
        </authorList>
    </citation>
    <scope>NUCLEOTIDE SEQUENCE [LARGE SCALE GENOMIC DNA]</scope>
    <source>
        <strain evidence="1 2">JBTF-M18</strain>
    </source>
</reference>
<comment type="caution">
    <text evidence="1">The sequence shown here is derived from an EMBL/GenBank/DDBJ whole genome shotgun (WGS) entry which is preliminary data.</text>
</comment>
<dbReference type="EMBL" id="WRPA01000002">
    <property type="protein sequence ID" value="MXR67824.1"/>
    <property type="molecule type" value="Genomic_DNA"/>
</dbReference>
<organism evidence="1 2">
    <name type="scientific">Shewanella insulae</name>
    <dbReference type="NCBI Taxonomy" id="2681496"/>
    <lineage>
        <taxon>Bacteria</taxon>
        <taxon>Pseudomonadati</taxon>
        <taxon>Pseudomonadota</taxon>
        <taxon>Gammaproteobacteria</taxon>
        <taxon>Alteromonadales</taxon>
        <taxon>Shewanellaceae</taxon>
        <taxon>Shewanella</taxon>
    </lineage>
</organism>
<dbReference type="InterPro" id="IPR016035">
    <property type="entry name" value="Acyl_Trfase/lysoPLipase"/>
</dbReference>
<dbReference type="Proteomes" id="UP000474778">
    <property type="component" value="Unassembled WGS sequence"/>
</dbReference>
<protein>
    <submittedName>
        <fullName evidence="1">Alpha/beta hydrolase</fullName>
    </submittedName>
</protein>
<gene>
    <name evidence="1" type="ORF">GNT65_03950</name>
</gene>
<dbReference type="GO" id="GO:0016787">
    <property type="term" value="F:hydrolase activity"/>
    <property type="evidence" value="ECO:0007669"/>
    <property type="project" value="UniProtKB-KW"/>
</dbReference>
<evidence type="ECO:0000313" key="2">
    <source>
        <dbReference type="Proteomes" id="UP000474778"/>
    </source>
</evidence>